<protein>
    <submittedName>
        <fullName evidence="2">Uncharacterized protein</fullName>
    </submittedName>
</protein>
<comment type="caution">
    <text evidence="2">The sequence shown here is derived from an EMBL/GenBank/DDBJ whole genome shotgun (WGS) entry which is preliminary data.</text>
</comment>
<gene>
    <name evidence="2" type="ORF">CYNAS_LOCUS3291</name>
</gene>
<accession>A0AA36GHA9</accession>
<evidence type="ECO:0000313" key="2">
    <source>
        <dbReference type="EMBL" id="CAJ0591308.1"/>
    </source>
</evidence>
<dbReference type="Proteomes" id="UP001176961">
    <property type="component" value="Unassembled WGS sequence"/>
</dbReference>
<name>A0AA36GHA9_CYLNA</name>
<proteinExistence type="predicted"/>
<reference evidence="2" key="1">
    <citation type="submission" date="2023-07" db="EMBL/GenBank/DDBJ databases">
        <authorList>
            <consortium name="CYATHOMIX"/>
        </authorList>
    </citation>
    <scope>NUCLEOTIDE SEQUENCE</scope>
    <source>
        <strain evidence="2">N/A</strain>
    </source>
</reference>
<keyword evidence="3" id="KW-1185">Reference proteome</keyword>
<evidence type="ECO:0000256" key="1">
    <source>
        <dbReference type="SAM" id="Phobius"/>
    </source>
</evidence>
<keyword evidence="1" id="KW-0812">Transmembrane</keyword>
<feature type="transmembrane region" description="Helical" evidence="1">
    <location>
        <begin position="50"/>
        <end position="74"/>
    </location>
</feature>
<evidence type="ECO:0000313" key="3">
    <source>
        <dbReference type="Proteomes" id="UP001176961"/>
    </source>
</evidence>
<dbReference type="AlphaFoldDB" id="A0AA36GHA9"/>
<keyword evidence="1" id="KW-0472">Membrane</keyword>
<dbReference type="EMBL" id="CATQJL010000001">
    <property type="protein sequence ID" value="CAJ0591308.1"/>
    <property type="molecule type" value="Genomic_DNA"/>
</dbReference>
<organism evidence="2 3">
    <name type="scientific">Cylicocyclus nassatus</name>
    <name type="common">Nematode worm</name>
    <dbReference type="NCBI Taxonomy" id="53992"/>
    <lineage>
        <taxon>Eukaryota</taxon>
        <taxon>Metazoa</taxon>
        <taxon>Ecdysozoa</taxon>
        <taxon>Nematoda</taxon>
        <taxon>Chromadorea</taxon>
        <taxon>Rhabditida</taxon>
        <taxon>Rhabditina</taxon>
        <taxon>Rhabditomorpha</taxon>
        <taxon>Strongyloidea</taxon>
        <taxon>Strongylidae</taxon>
        <taxon>Cylicocyclus</taxon>
    </lineage>
</organism>
<sequence length="98" mass="10655">MFCTIKKKASRNETVVLIHGGCLLAALGAALTCAVIKDFRIGMDYLVMRLSYYTAILWVPCTNIVTTFCVVASLRKHIKPNATITAAAGRKSTVVVIH</sequence>
<keyword evidence="1" id="KW-1133">Transmembrane helix</keyword>